<dbReference type="VEuPathDB" id="AmoebaDB:NF0111510"/>
<dbReference type="AlphaFoldDB" id="A0A6A5BYT7"/>
<feature type="transmembrane region" description="Helical" evidence="2">
    <location>
        <begin position="258"/>
        <end position="283"/>
    </location>
</feature>
<dbReference type="RefSeq" id="XP_044562812.1">
    <property type="nucleotide sequence ID" value="XM_044705828.1"/>
</dbReference>
<evidence type="ECO:0000256" key="2">
    <source>
        <dbReference type="SAM" id="Phobius"/>
    </source>
</evidence>
<feature type="compositionally biased region" description="Low complexity" evidence="1">
    <location>
        <begin position="23"/>
        <end position="70"/>
    </location>
</feature>
<keyword evidence="2" id="KW-1133">Transmembrane helix</keyword>
<dbReference type="VEuPathDB" id="AmoebaDB:FDP41_002614"/>
<accession>A0A6A5BYT7</accession>
<dbReference type="Proteomes" id="UP000444721">
    <property type="component" value="Unassembled WGS sequence"/>
</dbReference>
<dbReference type="GeneID" id="68109832"/>
<sequence length="593" mass="66995">MNFSPLQSERNDDEFWMTANSRSKPIQSSNSSFSPSPQQQQQQQPYRPTTSTMYNYNSSSSNYSPSSSSSFHGTAANGSYFDDVRQASVSPMTLRTDYQQLPSYLYPSEYASYHDYGPSSISFDNTIMTGGDVSDSGLPRGQRVMFAPGTTTAAAGDMNPLDHTIMVTHDGRPSVRTRSFHSAAKSSPSGSNELFLWLQSLVSKILRPLIHYLFSYRIQKIHNYHQHQFTDESTIIVSSPTQASPTQQNRETNLFDKITFTIGAGVFFTIFTLVVVQLYNSIFAVNTKPLYKRGIFSFIVGEVCITLLLVIMRFVFALDNADYDPSVVKQRQKIPVRGSDTPLLFDYFTLDEREILFFMSTICSFIISYSTNALIFSILFELTLVIIGSHYGFLNKSLLGVGVTLLNFFEILLRWLNLRENYSVEILISLACMTMMLQSWRLKKLRTFKAKNYPSSLARFVAFYCSEEMFFLVPKALRVCHILYDTSKFSVGLFWELVVLSGIGIIGSILVFKILQQTNLYLVSDITQYERSRTANLGNVYGMPRRSRSGVALQRLASANSPYGVSTRKPMNGRPYATTTTSPAYIPHNLLNQ</sequence>
<name>A0A6A5BYT7_NAEFO</name>
<feature type="transmembrane region" description="Helical" evidence="2">
    <location>
        <begin position="493"/>
        <end position="512"/>
    </location>
</feature>
<organism evidence="3 4">
    <name type="scientific">Naegleria fowleri</name>
    <name type="common">Brain eating amoeba</name>
    <dbReference type="NCBI Taxonomy" id="5763"/>
    <lineage>
        <taxon>Eukaryota</taxon>
        <taxon>Discoba</taxon>
        <taxon>Heterolobosea</taxon>
        <taxon>Tetramitia</taxon>
        <taxon>Eutetramitia</taxon>
        <taxon>Vahlkampfiidae</taxon>
        <taxon>Naegleria</taxon>
    </lineage>
</organism>
<evidence type="ECO:0000313" key="4">
    <source>
        <dbReference type="Proteomes" id="UP000444721"/>
    </source>
</evidence>
<feature type="region of interest" description="Disordered" evidence="1">
    <location>
        <begin position="1"/>
        <end position="72"/>
    </location>
</feature>
<evidence type="ECO:0000256" key="1">
    <source>
        <dbReference type="SAM" id="MobiDB-lite"/>
    </source>
</evidence>
<proteinExistence type="predicted"/>
<dbReference type="VEuPathDB" id="AmoebaDB:NfTy_057860"/>
<keyword evidence="4" id="KW-1185">Reference proteome</keyword>
<feature type="transmembrane region" description="Helical" evidence="2">
    <location>
        <begin position="355"/>
        <end position="386"/>
    </location>
</feature>
<feature type="transmembrane region" description="Helical" evidence="2">
    <location>
        <begin position="398"/>
        <end position="416"/>
    </location>
</feature>
<reference evidence="3 4" key="1">
    <citation type="journal article" date="2019" name="Sci. Rep.">
        <title>Nanopore sequencing improves the draft genome of the human pathogenic amoeba Naegleria fowleri.</title>
        <authorList>
            <person name="Liechti N."/>
            <person name="Schurch N."/>
            <person name="Bruggmann R."/>
            <person name="Wittwer M."/>
        </authorList>
    </citation>
    <scope>NUCLEOTIDE SEQUENCE [LARGE SCALE GENOMIC DNA]</scope>
    <source>
        <strain evidence="3 4">ATCC 30894</strain>
    </source>
</reference>
<feature type="transmembrane region" description="Helical" evidence="2">
    <location>
        <begin position="422"/>
        <end position="440"/>
    </location>
</feature>
<evidence type="ECO:0000313" key="3">
    <source>
        <dbReference type="EMBL" id="KAF0978099.1"/>
    </source>
</evidence>
<gene>
    <name evidence="3" type="ORF">FDP41_002614</name>
</gene>
<feature type="transmembrane region" description="Helical" evidence="2">
    <location>
        <begin position="295"/>
        <end position="316"/>
    </location>
</feature>
<dbReference type="EMBL" id="VFQX01000030">
    <property type="protein sequence ID" value="KAF0978099.1"/>
    <property type="molecule type" value="Genomic_DNA"/>
</dbReference>
<dbReference type="OrthoDB" id="10379722at2759"/>
<keyword evidence="2" id="KW-0812">Transmembrane</keyword>
<comment type="caution">
    <text evidence="3">The sequence shown here is derived from an EMBL/GenBank/DDBJ whole genome shotgun (WGS) entry which is preliminary data.</text>
</comment>
<protein>
    <submittedName>
        <fullName evidence="3">Uncharacterized protein</fullName>
    </submittedName>
</protein>
<keyword evidence="2" id="KW-0472">Membrane</keyword>